<organism evidence="1 2">
    <name type="scientific">Gigaspora margarita</name>
    <dbReference type="NCBI Taxonomy" id="4874"/>
    <lineage>
        <taxon>Eukaryota</taxon>
        <taxon>Fungi</taxon>
        <taxon>Fungi incertae sedis</taxon>
        <taxon>Mucoromycota</taxon>
        <taxon>Glomeromycotina</taxon>
        <taxon>Glomeromycetes</taxon>
        <taxon>Diversisporales</taxon>
        <taxon>Gigasporaceae</taxon>
        <taxon>Gigaspora</taxon>
    </lineage>
</organism>
<dbReference type="Pfam" id="PF03645">
    <property type="entry name" value="Tctex-1"/>
    <property type="match status" value="1"/>
</dbReference>
<protein>
    <submittedName>
        <fullName evidence="1">10644_t:CDS:1</fullName>
    </submittedName>
</protein>
<gene>
    <name evidence="1" type="ORF">GMARGA_LOCUS16238</name>
</gene>
<name>A0ABN7VA50_GIGMA</name>
<reference evidence="1 2" key="1">
    <citation type="submission" date="2021-06" db="EMBL/GenBank/DDBJ databases">
        <authorList>
            <person name="Kallberg Y."/>
            <person name="Tangrot J."/>
            <person name="Rosling A."/>
        </authorList>
    </citation>
    <scope>NUCLEOTIDE SEQUENCE [LARGE SCALE GENOMIC DNA]</scope>
    <source>
        <strain evidence="1 2">120-4 pot B 10/14</strain>
    </source>
</reference>
<sequence length="187" mass="21331">MPKEKHFTRIFEIGVSQGDPKVLINLNDPIEEDIKIDPIWTKRSRVDDPNWGPLGFGAFMSADLINNPIRWVESESIIDPPPSRFEELTQETNRFSGEFSSFKDPKKTFNEDEVKIIIVESTILQDSAYLHSRISNWNAIIVENTVKRLAALNKSIKYIVTCTIFEKNGAGIHATTTCHWDSKHDGE</sequence>
<evidence type="ECO:0000313" key="2">
    <source>
        <dbReference type="Proteomes" id="UP000789901"/>
    </source>
</evidence>
<evidence type="ECO:0000313" key="1">
    <source>
        <dbReference type="EMBL" id="CAG8749684.1"/>
    </source>
</evidence>
<dbReference type="EMBL" id="CAJVQB010011687">
    <property type="protein sequence ID" value="CAG8749684.1"/>
    <property type="molecule type" value="Genomic_DNA"/>
</dbReference>
<proteinExistence type="predicted"/>
<keyword evidence="2" id="KW-1185">Reference proteome</keyword>
<dbReference type="Gene3D" id="3.30.1140.40">
    <property type="entry name" value="Tctex-1"/>
    <property type="match status" value="1"/>
</dbReference>
<dbReference type="PANTHER" id="PTHR21255:SF4">
    <property type="entry name" value="DYNEIN LIGHT CHAIN TCTEX-TYPE"/>
    <property type="match status" value="1"/>
</dbReference>
<accession>A0ABN7VA50</accession>
<dbReference type="Proteomes" id="UP000789901">
    <property type="component" value="Unassembled WGS sequence"/>
</dbReference>
<comment type="caution">
    <text evidence="1">The sequence shown here is derived from an EMBL/GenBank/DDBJ whole genome shotgun (WGS) entry which is preliminary data.</text>
</comment>
<dbReference type="PANTHER" id="PTHR21255">
    <property type="entry name" value="T-COMPLEX-ASSOCIATED-TESTIS-EXPRESSED 1/ DYNEIN LIGHT CHAIN"/>
    <property type="match status" value="1"/>
</dbReference>
<dbReference type="InterPro" id="IPR038586">
    <property type="entry name" value="Tctex-1-like_sf"/>
</dbReference>
<dbReference type="InterPro" id="IPR005334">
    <property type="entry name" value="Tctex-1-like"/>
</dbReference>
<dbReference type="CDD" id="cd21455">
    <property type="entry name" value="DLC-like_DYNLT1_DYNLT3"/>
    <property type="match status" value="1"/>
</dbReference>